<evidence type="ECO:0000313" key="1">
    <source>
        <dbReference type="EMBL" id="TDQ80837.1"/>
    </source>
</evidence>
<dbReference type="RefSeq" id="WP_133614180.1">
    <property type="nucleotide sequence ID" value="NZ_SNYW01000010.1"/>
</dbReference>
<dbReference type="Proteomes" id="UP000295783">
    <property type="component" value="Unassembled WGS sequence"/>
</dbReference>
<evidence type="ECO:0000313" key="2">
    <source>
        <dbReference type="Proteomes" id="UP000295783"/>
    </source>
</evidence>
<organism evidence="1 2">
    <name type="scientific">Dongia mobilis</name>
    <dbReference type="NCBI Taxonomy" id="578943"/>
    <lineage>
        <taxon>Bacteria</taxon>
        <taxon>Pseudomonadati</taxon>
        <taxon>Pseudomonadota</taxon>
        <taxon>Alphaproteobacteria</taxon>
        <taxon>Rhodospirillales</taxon>
        <taxon>Dongiaceae</taxon>
        <taxon>Dongia</taxon>
    </lineage>
</organism>
<reference evidence="1 2" key="1">
    <citation type="submission" date="2019-03" db="EMBL/GenBank/DDBJ databases">
        <title>Genomic Encyclopedia of Type Strains, Phase III (KMG-III): the genomes of soil and plant-associated and newly described type strains.</title>
        <authorList>
            <person name="Whitman W."/>
        </authorList>
    </citation>
    <scope>NUCLEOTIDE SEQUENCE [LARGE SCALE GENOMIC DNA]</scope>
    <source>
        <strain evidence="1 2">CGMCC 1.7660</strain>
    </source>
</reference>
<proteinExistence type="predicted"/>
<comment type="caution">
    <text evidence="1">The sequence shown here is derived from an EMBL/GenBank/DDBJ whole genome shotgun (WGS) entry which is preliminary data.</text>
</comment>
<gene>
    <name evidence="1" type="ORF">A8950_2705</name>
</gene>
<keyword evidence="2" id="KW-1185">Reference proteome</keyword>
<accession>A0A4R6WKB1</accession>
<name>A0A4R6WKB1_9PROT</name>
<sequence>MRRLVLVIVLLAVAFLWAPQVLESASGACDALEQKMVAREAKGSQLGSDLGAALMQNLSGGAVAEAAMKDKHPNLPPLVSCALEYWKVTFGG</sequence>
<protein>
    <submittedName>
        <fullName evidence="1">Uncharacterized protein</fullName>
    </submittedName>
</protein>
<dbReference type="AlphaFoldDB" id="A0A4R6WKB1"/>
<dbReference type="EMBL" id="SNYW01000010">
    <property type="protein sequence ID" value="TDQ80837.1"/>
    <property type="molecule type" value="Genomic_DNA"/>
</dbReference>